<dbReference type="Pfam" id="PF22494">
    <property type="entry name" value="choice_anch_I"/>
    <property type="match status" value="1"/>
</dbReference>
<organism evidence="4 5">
    <name type="scientific">Isoptericola halotolerans</name>
    <dbReference type="NCBI Taxonomy" id="300560"/>
    <lineage>
        <taxon>Bacteria</taxon>
        <taxon>Bacillati</taxon>
        <taxon>Actinomycetota</taxon>
        <taxon>Actinomycetes</taxon>
        <taxon>Micrococcales</taxon>
        <taxon>Promicromonosporaceae</taxon>
        <taxon>Isoptericola</taxon>
    </lineage>
</organism>
<sequence length="755" mass="78695">MPVRGIRPPAVRATAAAIGLTLVGAALALPARASVVDDPVGTSAPGAAIDLRALGSYETGVFDESAAEVVAYHGGSQRLFSVNAQAGEVTVLDVADPAVPTRVFSLQTTSVQADDGSVVPTGAVANSVAVRDDGLAVVAVESDPKTDRGWLVFFDAAADGSALGAVRVGAQPDMVTFTPDGTRAVVADEGEPNDDYTVDPEGDVAVVDVPDQVAAPSQGDVRIADFHAFEAPGALPDGVRVFAGIDGIDHPVSRNLEPEYVAVSGDSTTAYAVLQEANAVAVVDLDAAEVTDVWPLGAKDFSIEGQGIDPSDRDGGIDIRTIPVKGLYMPDGINAYTAGGETYLVTANEGDAREWGDYEEPVRVKDLGKGGTAPICEGHPAVGLTGDADLGRLDVSIASGLRADGACYEELHAFGGRSFSIWTTDGEQVYDSGDDFEQITAEVAPEHFNANNTDPAADSRSDNKGPEPENMAIGEVDGRTYAFIGLERVGGVMVYDVTDPAASEFVQYVNNRDFSAPVEESGDLGPEGLAFIEADESPTGEPMLAVANEVSGTTTLYAVDGPAPTVAPARGVISDDNAHDGVRGGAYTVSVDLWWGQNATHVRLLENGEVVATRNLVDASPSAQHVDFALTGRTDGTYVYSCELVNAAGTTPCRDHTVRVTDAAPAAPRLSHDNHDRDGDYTVSADLWWGTNATSWTLLEDGVEVASGELTDATPSAQQVAVPLTGREPGRYTYRVVFANDLGSTSSKELTVRVQ</sequence>
<dbReference type="EMBL" id="JABEZU010000002">
    <property type="protein sequence ID" value="NOV97129.1"/>
    <property type="molecule type" value="Genomic_DNA"/>
</dbReference>
<comment type="caution">
    <text evidence="4">The sequence shown here is derived from an EMBL/GenBank/DDBJ whole genome shotgun (WGS) entry which is preliminary data.</text>
</comment>
<dbReference type="PANTHER" id="PTHR46928:SF1">
    <property type="entry name" value="MESENCHYME-SPECIFIC CELL SURFACE GLYCOPROTEIN"/>
    <property type="match status" value="1"/>
</dbReference>
<keyword evidence="5" id="KW-1185">Reference proteome</keyword>
<dbReference type="Gene3D" id="2.130.10.10">
    <property type="entry name" value="YVTN repeat-like/Quinoprotein amine dehydrogenase"/>
    <property type="match status" value="1"/>
</dbReference>
<evidence type="ECO:0000259" key="3">
    <source>
        <dbReference type="Pfam" id="PF22494"/>
    </source>
</evidence>
<evidence type="ECO:0000256" key="2">
    <source>
        <dbReference type="SAM" id="SignalP"/>
    </source>
</evidence>
<feature type="region of interest" description="Disordered" evidence="1">
    <location>
        <begin position="445"/>
        <end position="471"/>
    </location>
</feature>
<evidence type="ECO:0000313" key="5">
    <source>
        <dbReference type="Proteomes" id="UP000757540"/>
    </source>
</evidence>
<reference evidence="4 5" key="1">
    <citation type="submission" date="2020-05" db="EMBL/GenBank/DDBJ databases">
        <title>Genomic Encyclopedia of Type Strains, Phase III (KMG-III): the genomes of soil and plant-associated and newly described type strains.</title>
        <authorList>
            <person name="Whitman W."/>
        </authorList>
    </citation>
    <scope>NUCLEOTIDE SEQUENCE [LARGE SCALE GENOMIC DNA]</scope>
    <source>
        <strain evidence="4 5">KCTC 19046</strain>
    </source>
</reference>
<dbReference type="InterPro" id="IPR015943">
    <property type="entry name" value="WD40/YVTN_repeat-like_dom_sf"/>
</dbReference>
<protein>
    <recommendedName>
        <fullName evidence="3">Choice-of-anchor I domain-containing protein</fullName>
    </recommendedName>
</protein>
<feature type="domain" description="Choice-of-anchor I" evidence="3">
    <location>
        <begin position="65"/>
        <end position="558"/>
    </location>
</feature>
<evidence type="ECO:0000313" key="4">
    <source>
        <dbReference type="EMBL" id="NOV97129.1"/>
    </source>
</evidence>
<feature type="signal peptide" evidence="2">
    <location>
        <begin position="1"/>
        <end position="28"/>
    </location>
</feature>
<dbReference type="SUPFAM" id="SSF50969">
    <property type="entry name" value="YVTN repeat-like/Quinoprotein amine dehydrogenase"/>
    <property type="match status" value="1"/>
</dbReference>
<dbReference type="RefSeq" id="WP_343036347.1">
    <property type="nucleotide sequence ID" value="NZ_BAAAML010000014.1"/>
</dbReference>
<dbReference type="InterPro" id="IPR011044">
    <property type="entry name" value="Quino_amine_DH_bsu"/>
</dbReference>
<dbReference type="Gene3D" id="2.60.40.10">
    <property type="entry name" value="Immunoglobulins"/>
    <property type="match status" value="2"/>
</dbReference>
<name>A0ABX2A2V5_9MICO</name>
<feature type="compositionally biased region" description="Basic and acidic residues" evidence="1">
    <location>
        <begin position="457"/>
        <end position="467"/>
    </location>
</feature>
<dbReference type="InterPro" id="IPR014756">
    <property type="entry name" value="Ig_E-set"/>
</dbReference>
<gene>
    <name evidence="4" type="ORF">HDG69_001704</name>
</gene>
<dbReference type="Proteomes" id="UP000757540">
    <property type="component" value="Unassembled WGS sequence"/>
</dbReference>
<dbReference type="InterPro" id="IPR013783">
    <property type="entry name" value="Ig-like_fold"/>
</dbReference>
<dbReference type="PANTHER" id="PTHR46928">
    <property type="entry name" value="MESENCHYME-SPECIFIC CELL SURFACE GLYCOPROTEIN"/>
    <property type="match status" value="1"/>
</dbReference>
<dbReference type="InterPro" id="IPR055188">
    <property type="entry name" value="Choice_anch_I"/>
</dbReference>
<dbReference type="InterPro" id="IPR052956">
    <property type="entry name" value="Mesenchyme-surface_protein"/>
</dbReference>
<proteinExistence type="predicted"/>
<dbReference type="NCBIfam" id="NF038117">
    <property type="entry name" value="choice_anch_I"/>
    <property type="match status" value="1"/>
</dbReference>
<accession>A0ABX2A2V5</accession>
<dbReference type="SUPFAM" id="SSF81296">
    <property type="entry name" value="E set domains"/>
    <property type="match status" value="2"/>
</dbReference>
<evidence type="ECO:0000256" key="1">
    <source>
        <dbReference type="SAM" id="MobiDB-lite"/>
    </source>
</evidence>
<feature type="chain" id="PRO_5046443304" description="Choice-of-anchor I domain-containing protein" evidence="2">
    <location>
        <begin position="29"/>
        <end position="755"/>
    </location>
</feature>
<keyword evidence="2" id="KW-0732">Signal</keyword>